<evidence type="ECO:0000313" key="3">
    <source>
        <dbReference type="EMBL" id="RNL21400.1"/>
    </source>
</evidence>
<evidence type="ECO:0000256" key="1">
    <source>
        <dbReference type="SAM" id="MobiDB-lite"/>
    </source>
</evidence>
<sequence>MGIWDNISGALNKGVEGAGRFADATSLKFRLGEVERKRRDLAGDLGEKLYEAVSSDAGLPEGCEDIVAAMKSCDSEIAQIKAEIESIARKTEASRAASVTYSCPSCGATLSQGARFCHVCGTQLAPVQAAQRAEDQAAPAVDSAGNATASSAQSYEVPVPAPAAHDEPAQQQ</sequence>
<organism evidence="3 4">
    <name type="scientific">Slackia faecicanis</name>
    <dbReference type="NCBI Taxonomy" id="255723"/>
    <lineage>
        <taxon>Bacteria</taxon>
        <taxon>Bacillati</taxon>
        <taxon>Actinomycetota</taxon>
        <taxon>Coriobacteriia</taxon>
        <taxon>Eggerthellales</taxon>
        <taxon>Eggerthellaceae</taxon>
        <taxon>Slackia</taxon>
    </lineage>
</organism>
<evidence type="ECO:0000259" key="2">
    <source>
        <dbReference type="Pfam" id="PF13240"/>
    </source>
</evidence>
<gene>
    <name evidence="3" type="ORF">DMP07_00670</name>
</gene>
<dbReference type="RefSeq" id="WP_123197242.1">
    <property type="nucleotide sequence ID" value="NZ_QICB01000001.1"/>
</dbReference>
<feature type="domain" description="Zinc-ribbon" evidence="2">
    <location>
        <begin position="103"/>
        <end position="124"/>
    </location>
</feature>
<reference evidence="4" key="1">
    <citation type="submission" date="2018-05" db="EMBL/GenBank/DDBJ databases">
        <title>Genome Sequencing of selected type strains of the family Eggerthellaceae.</title>
        <authorList>
            <person name="Danylec N."/>
            <person name="Stoll D.A."/>
            <person name="Doetsch A."/>
            <person name="Huch M."/>
        </authorList>
    </citation>
    <scope>NUCLEOTIDE SEQUENCE [LARGE SCALE GENOMIC DNA]</scope>
    <source>
        <strain evidence="4">DSM 17537</strain>
    </source>
</reference>
<dbReference type="Pfam" id="PF13240">
    <property type="entry name" value="Zn_Ribbon_1"/>
    <property type="match status" value="1"/>
</dbReference>
<comment type="caution">
    <text evidence="3">The sequence shown here is derived from an EMBL/GenBank/DDBJ whole genome shotgun (WGS) entry which is preliminary data.</text>
</comment>
<feature type="compositionally biased region" description="Polar residues" evidence="1">
    <location>
        <begin position="145"/>
        <end position="154"/>
    </location>
</feature>
<feature type="region of interest" description="Disordered" evidence="1">
    <location>
        <begin position="131"/>
        <end position="172"/>
    </location>
</feature>
<dbReference type="OrthoDB" id="3194878at2"/>
<dbReference type="AlphaFoldDB" id="A0A3N0AHU5"/>
<accession>A0A3N0AHU5</accession>
<name>A0A3N0AHU5_9ACTN</name>
<dbReference type="Proteomes" id="UP000267368">
    <property type="component" value="Unassembled WGS sequence"/>
</dbReference>
<keyword evidence="4" id="KW-1185">Reference proteome</keyword>
<dbReference type="InterPro" id="IPR026870">
    <property type="entry name" value="Zinc_ribbon_dom"/>
</dbReference>
<evidence type="ECO:0000313" key="4">
    <source>
        <dbReference type="Proteomes" id="UP000267368"/>
    </source>
</evidence>
<feature type="compositionally biased region" description="Low complexity" evidence="1">
    <location>
        <begin position="131"/>
        <end position="140"/>
    </location>
</feature>
<proteinExistence type="predicted"/>
<dbReference type="EMBL" id="QICB01000001">
    <property type="protein sequence ID" value="RNL21400.1"/>
    <property type="molecule type" value="Genomic_DNA"/>
</dbReference>
<protein>
    <recommendedName>
        <fullName evidence="2">Zinc-ribbon domain-containing protein</fullName>
    </recommendedName>
</protein>